<dbReference type="PANTHER" id="PTHR47938">
    <property type="entry name" value="RESPIRATORY COMPLEX I CHAPERONE (CIA84), PUTATIVE (AFU_ORTHOLOGUE AFUA_2G06020)-RELATED"/>
    <property type="match status" value="1"/>
</dbReference>
<feature type="region of interest" description="Disordered" evidence="1">
    <location>
        <begin position="363"/>
        <end position="414"/>
    </location>
</feature>
<name>A0A9W8HQB6_9FUNG</name>
<dbReference type="OrthoDB" id="185373at2759"/>
<dbReference type="Proteomes" id="UP001140172">
    <property type="component" value="Unassembled WGS sequence"/>
</dbReference>
<evidence type="ECO:0000313" key="3">
    <source>
        <dbReference type="Proteomes" id="UP001140172"/>
    </source>
</evidence>
<dbReference type="PANTHER" id="PTHR47938:SF35">
    <property type="entry name" value="PENTATRICOPEPTIDE REPEAT-CONTAINING PROTEIN 4, MITOCHONDRIAL-RELATED"/>
    <property type="match status" value="1"/>
</dbReference>
<feature type="compositionally biased region" description="Low complexity" evidence="1">
    <location>
        <begin position="363"/>
        <end position="375"/>
    </location>
</feature>
<reference evidence="2" key="1">
    <citation type="submission" date="2022-07" db="EMBL/GenBank/DDBJ databases">
        <title>Phylogenomic reconstructions and comparative analyses of Kickxellomycotina fungi.</title>
        <authorList>
            <person name="Reynolds N.K."/>
            <person name="Stajich J.E."/>
            <person name="Barry K."/>
            <person name="Grigoriev I.V."/>
            <person name="Crous P."/>
            <person name="Smith M.E."/>
        </authorList>
    </citation>
    <scope>NUCLEOTIDE SEQUENCE</scope>
    <source>
        <strain evidence="2">BCRC 34489</strain>
    </source>
</reference>
<dbReference type="Gene3D" id="1.25.40.10">
    <property type="entry name" value="Tetratricopeptide repeat domain"/>
    <property type="match status" value="2"/>
</dbReference>
<evidence type="ECO:0000313" key="2">
    <source>
        <dbReference type="EMBL" id="KAJ2787265.1"/>
    </source>
</evidence>
<feature type="compositionally biased region" description="Polar residues" evidence="1">
    <location>
        <begin position="376"/>
        <end position="400"/>
    </location>
</feature>
<evidence type="ECO:0000256" key="1">
    <source>
        <dbReference type="SAM" id="MobiDB-lite"/>
    </source>
</evidence>
<gene>
    <name evidence="2" type="ORF">GGI15_000871</name>
</gene>
<keyword evidence="3" id="KW-1185">Reference proteome</keyword>
<dbReference type="GO" id="GO:0003729">
    <property type="term" value="F:mRNA binding"/>
    <property type="evidence" value="ECO:0007669"/>
    <property type="project" value="TreeGrafter"/>
</dbReference>
<dbReference type="EMBL" id="JANBUM010000028">
    <property type="protein sequence ID" value="KAJ2787265.1"/>
    <property type="molecule type" value="Genomic_DNA"/>
</dbReference>
<sequence>MYKSILEKNPEGVWQGFNNVLKHDEWHLIQEYDIIRVMQALNFQYSFNRRPQVLERLQFVLDTCEEKNFKLVTIWGLNETIRFYVACGQRAEGYRIKMDIDSGVYGPEVKANVHTYAALLSNITKSDLSDLGRLTDLYDEMLYRDIPPNMNVEKSLINAALEAGELRLLAALLEKSRNRDLSKEPVTLQARFIATRGQAYIALYSMKHALGELEKMLSLRMPKDSRRIPHKMISNDESQEIKVPSRLSETRDAYFIYLRSLYESIIRICIIRRQINFATTHLNDMRANCYLPPSQMAYSWFVRYYAKRKNIDQLLEIRDMMLQDGVPLNEYIYTKLITACMFSPKPRLITQLAEKVAVKSASGSTNATTANARSAMPSSNSGNAGSTLGTPTMDIQTNIDSPIPEDKSTPRKSGLPAISKAVKLTTEVAELVYHPKQCIRFLEDMLLDLNASKIDIQDERYVPNVSITNAVMRAYKMLEQPELVLREYNRYCYHQRRQHPSGHVPDIKEHKYTVRFVFKMALGAAANLSDRIEKQRIQATMIEWGIQ</sequence>
<dbReference type="InterPro" id="IPR011990">
    <property type="entry name" value="TPR-like_helical_dom_sf"/>
</dbReference>
<accession>A0A9W8HQB6</accession>
<dbReference type="AlphaFoldDB" id="A0A9W8HQB6"/>
<organism evidence="2 3">
    <name type="scientific">Coemansia interrupta</name>
    <dbReference type="NCBI Taxonomy" id="1126814"/>
    <lineage>
        <taxon>Eukaryota</taxon>
        <taxon>Fungi</taxon>
        <taxon>Fungi incertae sedis</taxon>
        <taxon>Zoopagomycota</taxon>
        <taxon>Kickxellomycotina</taxon>
        <taxon>Kickxellomycetes</taxon>
        <taxon>Kickxellales</taxon>
        <taxon>Kickxellaceae</taxon>
        <taxon>Coemansia</taxon>
    </lineage>
</organism>
<protein>
    <submittedName>
        <fullName evidence="2">Uncharacterized protein</fullName>
    </submittedName>
</protein>
<comment type="caution">
    <text evidence="2">The sequence shown here is derived from an EMBL/GenBank/DDBJ whole genome shotgun (WGS) entry which is preliminary data.</text>
</comment>
<proteinExistence type="predicted"/>